<dbReference type="GO" id="GO:0008874">
    <property type="term" value="F:gluconate 5-dehydrogenase activity"/>
    <property type="evidence" value="ECO:0007669"/>
    <property type="project" value="UniProtKB-EC"/>
</dbReference>
<dbReference type="PRINTS" id="PR00080">
    <property type="entry name" value="SDRFAMILY"/>
</dbReference>
<dbReference type="Pfam" id="PF13561">
    <property type="entry name" value="adh_short_C2"/>
    <property type="match status" value="1"/>
</dbReference>
<dbReference type="PROSITE" id="PS00061">
    <property type="entry name" value="ADH_SHORT"/>
    <property type="match status" value="1"/>
</dbReference>
<dbReference type="EC" id="1.1.1.69" evidence="2"/>
<evidence type="ECO:0000313" key="2">
    <source>
        <dbReference type="EMBL" id="SLN59783.1"/>
    </source>
</evidence>
<keyword evidence="3" id="KW-1185">Reference proteome</keyword>
<comment type="similarity">
    <text evidence="1">Belongs to the short-chain dehydrogenases/reductases (SDR) family.</text>
</comment>
<dbReference type="EMBL" id="FWFQ01000027">
    <property type="protein sequence ID" value="SLN59783.1"/>
    <property type="molecule type" value="Genomic_DNA"/>
</dbReference>
<dbReference type="Gene3D" id="3.40.50.720">
    <property type="entry name" value="NAD(P)-binding Rossmann-like Domain"/>
    <property type="match status" value="1"/>
</dbReference>
<proteinExistence type="inferred from homology"/>
<dbReference type="RefSeq" id="WP_085869637.1">
    <property type="nucleotide sequence ID" value="NZ_FWFQ01000027.1"/>
</dbReference>
<dbReference type="InterPro" id="IPR036291">
    <property type="entry name" value="NAD(P)-bd_dom_sf"/>
</dbReference>
<dbReference type="SUPFAM" id="SSF51735">
    <property type="entry name" value="NAD(P)-binding Rossmann-fold domains"/>
    <property type="match status" value="1"/>
</dbReference>
<organism evidence="2 3">
    <name type="scientific">Pseudoruegeria aquimaris</name>
    <dbReference type="NCBI Taxonomy" id="393663"/>
    <lineage>
        <taxon>Bacteria</taxon>
        <taxon>Pseudomonadati</taxon>
        <taxon>Pseudomonadota</taxon>
        <taxon>Alphaproteobacteria</taxon>
        <taxon>Rhodobacterales</taxon>
        <taxon>Roseobacteraceae</taxon>
        <taxon>Pseudoruegeria</taxon>
    </lineage>
</organism>
<dbReference type="InterPro" id="IPR020904">
    <property type="entry name" value="Sc_DH/Rdtase_CS"/>
</dbReference>
<reference evidence="2 3" key="1">
    <citation type="submission" date="2017-03" db="EMBL/GenBank/DDBJ databases">
        <authorList>
            <person name="Afonso C.L."/>
            <person name="Miller P.J."/>
            <person name="Scott M.A."/>
            <person name="Spackman E."/>
            <person name="Goraichik I."/>
            <person name="Dimitrov K.M."/>
            <person name="Suarez D.L."/>
            <person name="Swayne D.E."/>
        </authorList>
    </citation>
    <scope>NUCLEOTIDE SEQUENCE [LARGE SCALE GENOMIC DNA]</scope>
    <source>
        <strain evidence="2 3">CECT 7680</strain>
    </source>
</reference>
<protein>
    <submittedName>
        <fullName evidence="2">Gluconate 5-dehydrogenase</fullName>
        <ecNumber evidence="2">1.1.1.69</ecNumber>
    </submittedName>
</protein>
<dbReference type="FunFam" id="3.40.50.720:FF:000084">
    <property type="entry name" value="Short-chain dehydrogenase reductase"/>
    <property type="match status" value="1"/>
</dbReference>
<keyword evidence="2" id="KW-0560">Oxidoreductase</keyword>
<dbReference type="AlphaFoldDB" id="A0A1Y5TB67"/>
<dbReference type="InterPro" id="IPR002347">
    <property type="entry name" value="SDR_fam"/>
</dbReference>
<evidence type="ECO:0000313" key="3">
    <source>
        <dbReference type="Proteomes" id="UP000193409"/>
    </source>
</evidence>
<sequence>MNSTAASSVAPDPALFSVAGRVACVTGASSGLGRRAAEVLAGAGAKVIAVARRAEALEAFCAEGPGARAAVAADVADPVGRSALVDRIAAPFGAPDILVHAAGLNTRQGADEVTPEGWEATLAVNLSAPFFLSQAFAPAMAEKGWGRIVNFASLQSFRAFPGGIAYGASKGGVAQMTRAMAEAWSGRGITANAIAPGFFPTELTAAVFSDEARAARNAAQTCIGRNGVPEDLDGPLLFLCSEASRYVTGQILMVDGGFTAK</sequence>
<gene>
    <name evidence="2" type="primary">gno_3</name>
    <name evidence="2" type="ORF">PSA7680_03140</name>
</gene>
<evidence type="ECO:0000256" key="1">
    <source>
        <dbReference type="ARBA" id="ARBA00006484"/>
    </source>
</evidence>
<accession>A0A1Y5TB67</accession>
<dbReference type="PRINTS" id="PR00081">
    <property type="entry name" value="GDHRDH"/>
</dbReference>
<dbReference type="PANTHER" id="PTHR42760">
    <property type="entry name" value="SHORT-CHAIN DEHYDROGENASES/REDUCTASES FAMILY MEMBER"/>
    <property type="match status" value="1"/>
</dbReference>
<name>A0A1Y5TB67_9RHOB</name>
<dbReference type="OrthoDB" id="9796652at2"/>
<dbReference type="Proteomes" id="UP000193409">
    <property type="component" value="Unassembled WGS sequence"/>
</dbReference>